<dbReference type="GO" id="GO:0016020">
    <property type="term" value="C:membrane"/>
    <property type="evidence" value="ECO:0007669"/>
    <property type="project" value="UniProtKB-SubCell"/>
</dbReference>
<dbReference type="NCBIfam" id="TIGR00912">
    <property type="entry name" value="2A0309"/>
    <property type="match status" value="1"/>
</dbReference>
<dbReference type="Pfam" id="PF03845">
    <property type="entry name" value="Spore_permease"/>
    <property type="match status" value="1"/>
</dbReference>
<organism evidence="8 9">
    <name type="scientific">Clostridium aceticum</name>
    <dbReference type="NCBI Taxonomy" id="84022"/>
    <lineage>
        <taxon>Bacteria</taxon>
        <taxon>Bacillati</taxon>
        <taxon>Bacillota</taxon>
        <taxon>Clostridia</taxon>
        <taxon>Eubacteriales</taxon>
        <taxon>Clostridiaceae</taxon>
        <taxon>Clostridium</taxon>
    </lineage>
</organism>
<keyword evidence="4" id="KW-0309">Germination</keyword>
<evidence type="ECO:0000256" key="5">
    <source>
        <dbReference type="ARBA" id="ARBA00022692"/>
    </source>
</evidence>
<evidence type="ECO:0000256" key="2">
    <source>
        <dbReference type="ARBA" id="ARBA00007998"/>
    </source>
</evidence>
<dbReference type="PATRIC" id="fig|84022.5.peg.3387"/>
<keyword evidence="3" id="KW-0813">Transport</keyword>
<keyword evidence="7" id="KW-0472">Membrane</keyword>
<dbReference type="KEGG" id="cace:CACET_c37020"/>
<gene>
    <name evidence="8" type="primary">gerLB2</name>
    <name evidence="8" type="ORF">CACET_c37020</name>
</gene>
<reference evidence="8 9" key="1">
    <citation type="submission" date="2014-10" db="EMBL/GenBank/DDBJ databases">
        <title>Genome sequence of Clostridium aceticum DSM 1496.</title>
        <authorList>
            <person name="Poehlein A."/>
            <person name="Schiel-Bengelsdorf B."/>
            <person name="Gottschalk G."/>
            <person name="Duerre P."/>
            <person name="Daniel R."/>
        </authorList>
    </citation>
    <scope>NUCLEOTIDE SEQUENCE [LARGE SCALE GENOMIC DNA]</scope>
    <source>
        <strain evidence="8 9">DSM 1496</strain>
    </source>
</reference>
<proteinExistence type="inferred from homology"/>
<keyword evidence="6" id="KW-1133">Transmembrane helix</keyword>
<dbReference type="AlphaFoldDB" id="A0A0D8I549"/>
<dbReference type="GO" id="GO:0009847">
    <property type="term" value="P:spore germination"/>
    <property type="evidence" value="ECO:0007669"/>
    <property type="project" value="InterPro"/>
</dbReference>
<dbReference type="Proteomes" id="UP000035704">
    <property type="component" value="Chromosome"/>
</dbReference>
<protein>
    <submittedName>
        <fullName evidence="8">Spore germination protein GerLB</fullName>
    </submittedName>
</protein>
<accession>A0A0D8I549</accession>
<comment type="subcellular location">
    <subcellularLocation>
        <location evidence="1">Membrane</location>
        <topology evidence="1">Multi-pass membrane protein</topology>
    </subcellularLocation>
</comment>
<dbReference type="PANTHER" id="PTHR34975">
    <property type="entry name" value="SPORE GERMINATION PROTEIN A2"/>
    <property type="match status" value="1"/>
</dbReference>
<dbReference type="Gene3D" id="1.20.1740.10">
    <property type="entry name" value="Amino acid/polyamine transporter I"/>
    <property type="match status" value="1"/>
</dbReference>
<evidence type="ECO:0000256" key="1">
    <source>
        <dbReference type="ARBA" id="ARBA00004141"/>
    </source>
</evidence>
<keyword evidence="5" id="KW-0812">Transmembrane</keyword>
<sequence>MFSNNDKISVSQMIHILILAMVGVGILDLPRRLVEEGRTDGWIILVLGGLTVLGFSFLHGYIVKGFPGKSYFEIVSLTLTKPAAYFVVAYFFIYFIGITGLVTRFFTDVIKTYALPRTPKEIIILGILLVAAYLNRKGIEVLGRLAELIGIPMGVVILALFAVSWPEVELGNLLPVFQTPFIEILRGIPFVFFSFLGFEIILVFGMFLNEPHKSTKAGPIAIFVVLMLYILINTSTLGNFGEQQMQHLIWPLLANFETIQLPGAFIENVGIFVMGIWILTVFMTIAPMHLGGNYMITQLFHGREHNYLGLPLLPIIFFVSMWPDSITDVYEYIGILTDYTGYGVVIIIPLMILSSMVIKGKTKGDTTGA</sequence>
<name>A0A0D8I549_9CLOT</name>
<dbReference type="OrthoDB" id="2716906at2"/>
<evidence type="ECO:0000256" key="7">
    <source>
        <dbReference type="ARBA" id="ARBA00023136"/>
    </source>
</evidence>
<dbReference type="EMBL" id="CP009687">
    <property type="protein sequence ID" value="AKL97130.1"/>
    <property type="molecule type" value="Genomic_DNA"/>
</dbReference>
<evidence type="ECO:0000256" key="3">
    <source>
        <dbReference type="ARBA" id="ARBA00022448"/>
    </source>
</evidence>
<dbReference type="PANTHER" id="PTHR34975:SF2">
    <property type="entry name" value="SPORE GERMINATION PROTEIN A2"/>
    <property type="match status" value="1"/>
</dbReference>
<dbReference type="InterPro" id="IPR004761">
    <property type="entry name" value="Spore_GerAB"/>
</dbReference>
<dbReference type="RefSeq" id="WP_044826559.1">
    <property type="nucleotide sequence ID" value="NZ_CP009687.1"/>
</dbReference>
<evidence type="ECO:0000313" key="9">
    <source>
        <dbReference type="Proteomes" id="UP000035704"/>
    </source>
</evidence>
<evidence type="ECO:0000256" key="4">
    <source>
        <dbReference type="ARBA" id="ARBA00022544"/>
    </source>
</evidence>
<evidence type="ECO:0000313" key="8">
    <source>
        <dbReference type="EMBL" id="AKL97130.1"/>
    </source>
</evidence>
<evidence type="ECO:0000256" key="6">
    <source>
        <dbReference type="ARBA" id="ARBA00022989"/>
    </source>
</evidence>
<keyword evidence="9" id="KW-1185">Reference proteome</keyword>
<dbReference type="STRING" id="84022.CACET_c37020"/>
<comment type="similarity">
    <text evidence="2">Belongs to the amino acid-polyamine-organocation (APC) superfamily. Spore germination protein (SGP) (TC 2.A.3.9) family.</text>
</comment>